<evidence type="ECO:0000313" key="2">
    <source>
        <dbReference type="Proteomes" id="UP000591131"/>
    </source>
</evidence>
<dbReference type="AlphaFoldDB" id="A0A7J6LXG4"/>
<dbReference type="EMBL" id="JAAPAO010000315">
    <property type="protein sequence ID" value="KAF4663491.1"/>
    <property type="molecule type" value="Genomic_DNA"/>
</dbReference>
<comment type="caution">
    <text evidence="1">The sequence shown here is derived from an EMBL/GenBank/DDBJ whole genome shotgun (WGS) entry which is preliminary data.</text>
</comment>
<reference evidence="1 2" key="1">
    <citation type="submission" date="2020-04" db="EMBL/GenBank/DDBJ databases">
        <title>Perkinsus chesapeaki whole genome sequence.</title>
        <authorList>
            <person name="Bogema D.R."/>
        </authorList>
    </citation>
    <scope>NUCLEOTIDE SEQUENCE [LARGE SCALE GENOMIC DNA]</scope>
    <source>
        <strain evidence="1">ATCC PRA-425</strain>
    </source>
</reference>
<proteinExistence type="predicted"/>
<keyword evidence="2" id="KW-1185">Reference proteome</keyword>
<gene>
    <name evidence="1" type="ORF">FOL47_005716</name>
</gene>
<name>A0A7J6LXG4_PERCH</name>
<sequence length="438" mass="47774">MSATMIAQSDSIQRAIHAAYNKRNAKGLVDILVQSRLEASPRNVATGLHRLARLVPESRRLFRSAEMNKVHACVLRHLKDDCVDPQYLANVLSACATAEFSSKSLYRYCTAVVEERRLSDGLNGQELASVLSAISQPAISAPGLAARRQLLAALAEHMVTNNTIPIMAAPEIANTIHAIREAYEKRLMDEPTWSVLERLAAAIVTQTEYLPPQLFSPRDVARLLWGLSILPAISPSNLLCYFRKHIISLARSGSFSVKALCRLVEASTEIACKGNSSTFTLGTVQGLKSSGVRWTAEDIAVLASESVQHPQKLPELSRLVETIVPFGPSAAVGLVEPFLASCWVLRTSGLKPSRRTSAGLLSLFRSLSDAKLHSEVMLLCFAWGVYPTAKDFTQCAQRLHLNITSGLPTQPAYMALIAKTLAHLCFAAGWCRTDLDVS</sequence>
<dbReference type="Proteomes" id="UP000591131">
    <property type="component" value="Unassembled WGS sequence"/>
</dbReference>
<protein>
    <submittedName>
        <fullName evidence="1">Uncharacterized protein</fullName>
    </submittedName>
</protein>
<evidence type="ECO:0000313" key="1">
    <source>
        <dbReference type="EMBL" id="KAF4663491.1"/>
    </source>
</evidence>
<dbReference type="OrthoDB" id="10390476at2759"/>
<organism evidence="1 2">
    <name type="scientific">Perkinsus chesapeaki</name>
    <name type="common">Clam parasite</name>
    <name type="synonym">Perkinsus andrewsi</name>
    <dbReference type="NCBI Taxonomy" id="330153"/>
    <lineage>
        <taxon>Eukaryota</taxon>
        <taxon>Sar</taxon>
        <taxon>Alveolata</taxon>
        <taxon>Perkinsozoa</taxon>
        <taxon>Perkinsea</taxon>
        <taxon>Perkinsida</taxon>
        <taxon>Perkinsidae</taxon>
        <taxon>Perkinsus</taxon>
    </lineage>
</organism>
<accession>A0A7J6LXG4</accession>